<name>A0A6H5FVA4_9HEMI</name>
<protein>
    <submittedName>
        <fullName evidence="1">Uncharacterized protein</fullName>
    </submittedName>
</protein>
<dbReference type="Proteomes" id="UP000479000">
    <property type="component" value="Unassembled WGS sequence"/>
</dbReference>
<gene>
    <name evidence="2" type="ORF">NTEN_LOCUS21209</name>
    <name evidence="1" type="ORF">NTEN_LOCUS254</name>
</gene>
<dbReference type="AlphaFoldDB" id="A0A6H5FVA4"/>
<proteinExistence type="predicted"/>
<feature type="non-terminal residue" evidence="1">
    <location>
        <position position="52"/>
    </location>
</feature>
<evidence type="ECO:0000313" key="1">
    <source>
        <dbReference type="EMBL" id="CAA9993273.1"/>
    </source>
</evidence>
<evidence type="ECO:0000313" key="3">
    <source>
        <dbReference type="Proteomes" id="UP000479000"/>
    </source>
</evidence>
<sequence length="52" mass="6574">MQSISRGEMEEARRHAWRGNWTIFNTNRRCQYPKILRRRLLHFTRKWRISQT</sequence>
<accession>A0A6H5FVA4</accession>
<reference evidence="1 3" key="1">
    <citation type="submission" date="2020-02" db="EMBL/GenBank/DDBJ databases">
        <authorList>
            <person name="Ferguson B K."/>
        </authorList>
    </citation>
    <scope>NUCLEOTIDE SEQUENCE [LARGE SCALE GENOMIC DNA]</scope>
</reference>
<evidence type="ECO:0000313" key="2">
    <source>
        <dbReference type="EMBL" id="CAB0017163.1"/>
    </source>
</evidence>
<dbReference type="EMBL" id="CADCXU010030944">
    <property type="protein sequence ID" value="CAB0017163.1"/>
    <property type="molecule type" value="Genomic_DNA"/>
</dbReference>
<organism evidence="1 3">
    <name type="scientific">Nesidiocoris tenuis</name>
    <dbReference type="NCBI Taxonomy" id="355587"/>
    <lineage>
        <taxon>Eukaryota</taxon>
        <taxon>Metazoa</taxon>
        <taxon>Ecdysozoa</taxon>
        <taxon>Arthropoda</taxon>
        <taxon>Hexapoda</taxon>
        <taxon>Insecta</taxon>
        <taxon>Pterygota</taxon>
        <taxon>Neoptera</taxon>
        <taxon>Paraneoptera</taxon>
        <taxon>Hemiptera</taxon>
        <taxon>Heteroptera</taxon>
        <taxon>Panheteroptera</taxon>
        <taxon>Cimicomorpha</taxon>
        <taxon>Miridae</taxon>
        <taxon>Dicyphina</taxon>
        <taxon>Nesidiocoris</taxon>
    </lineage>
</organism>
<dbReference type="EMBL" id="CADCXU010000347">
    <property type="protein sequence ID" value="CAA9993273.1"/>
    <property type="molecule type" value="Genomic_DNA"/>
</dbReference>
<keyword evidence="3" id="KW-1185">Reference proteome</keyword>